<keyword evidence="2" id="KW-1185">Reference proteome</keyword>
<organism evidence="1 2">
    <name type="scientific">Globisporangium ultimum (strain ATCC 200006 / CBS 805.95 / DAOM BR144)</name>
    <name type="common">Pythium ultimum</name>
    <dbReference type="NCBI Taxonomy" id="431595"/>
    <lineage>
        <taxon>Eukaryota</taxon>
        <taxon>Sar</taxon>
        <taxon>Stramenopiles</taxon>
        <taxon>Oomycota</taxon>
        <taxon>Peronosporomycetes</taxon>
        <taxon>Pythiales</taxon>
        <taxon>Pythiaceae</taxon>
        <taxon>Globisporangium</taxon>
    </lineage>
</organism>
<name>K3X3E2_GLOUD</name>
<dbReference type="Proteomes" id="UP000019132">
    <property type="component" value="Unassembled WGS sequence"/>
</dbReference>
<sequence length="554" mass="64400">MNTGTTFSVVKTTLNSFCKEKAKALPWESVIKDMNKAVLEAYVLANIHVVRLCQANLPIEPLNNIFFYRCLSATASGVQESRDCEQLKQSVALYNEWRGTGVDRANKKYITDGWQQNASMQMATNTTNAVNLNFYRRFHKHFKRKYDFDGRQAYATLKHILDLKYEGDDPIVLEWRARIPRREVDGKLNSQSHLLLPLTYTFLSDIEERNRVNQTSPDYVEIRSFSLLPLKRGFECSHFKMCKIGLRGLLKRAGINIPSKGPKWNAVSDEWWRELFNIDKFETANRKFAGEIVTDGKAVSILMRKPKQKIGTRELKEEDYDVMWGLNPGRRDLFVATNQNGEKISCSSREFYEDARYKKRNQKIKVWQENRPDILEAARNMPTKKTAQLERLKEYVVFMIPRMDLLLQFSIVKPFRKLKLRSFIFAQKKLRELCLKLTAQAGRRTLVGFGDWSNQDIGGLIKKCPSGPVKPLERMLRQYCRVESVDEFRSSKLHERCHTPLSHQYSKRMCRDGIERILKVHGVLHCKNNGCHGMTVNRDNNASKNMLLLLQLQI</sequence>
<dbReference type="InParanoid" id="K3X3E2"/>
<evidence type="ECO:0000313" key="2">
    <source>
        <dbReference type="Proteomes" id="UP000019132"/>
    </source>
</evidence>
<evidence type="ECO:0000313" key="1">
    <source>
        <dbReference type="EnsemblProtists" id="PYU1_T011741"/>
    </source>
</evidence>
<dbReference type="AlphaFoldDB" id="K3X3E2"/>
<reference evidence="1" key="3">
    <citation type="submission" date="2015-02" db="UniProtKB">
        <authorList>
            <consortium name="EnsemblProtists"/>
        </authorList>
    </citation>
    <scope>IDENTIFICATION</scope>
    <source>
        <strain evidence="1">DAOM BR144</strain>
    </source>
</reference>
<reference evidence="2" key="1">
    <citation type="journal article" date="2010" name="Genome Biol.">
        <title>Genome sequence of the necrotrophic plant pathogen Pythium ultimum reveals original pathogenicity mechanisms and effector repertoire.</title>
        <authorList>
            <person name="Levesque C.A."/>
            <person name="Brouwer H."/>
            <person name="Cano L."/>
            <person name="Hamilton J.P."/>
            <person name="Holt C."/>
            <person name="Huitema E."/>
            <person name="Raffaele S."/>
            <person name="Robideau G.P."/>
            <person name="Thines M."/>
            <person name="Win J."/>
            <person name="Zerillo M.M."/>
            <person name="Beakes G.W."/>
            <person name="Boore J.L."/>
            <person name="Busam D."/>
            <person name="Dumas B."/>
            <person name="Ferriera S."/>
            <person name="Fuerstenberg S.I."/>
            <person name="Gachon C.M."/>
            <person name="Gaulin E."/>
            <person name="Govers F."/>
            <person name="Grenville-Briggs L."/>
            <person name="Horner N."/>
            <person name="Hostetler J."/>
            <person name="Jiang R.H."/>
            <person name="Johnson J."/>
            <person name="Krajaejun T."/>
            <person name="Lin H."/>
            <person name="Meijer H.J."/>
            <person name="Moore B."/>
            <person name="Morris P."/>
            <person name="Phuntmart V."/>
            <person name="Puiu D."/>
            <person name="Shetty J."/>
            <person name="Stajich J.E."/>
            <person name="Tripathy S."/>
            <person name="Wawra S."/>
            <person name="van West P."/>
            <person name="Whitty B.R."/>
            <person name="Coutinho P.M."/>
            <person name="Henrissat B."/>
            <person name="Martin F."/>
            <person name="Thomas P.D."/>
            <person name="Tyler B.M."/>
            <person name="De Vries R.P."/>
            <person name="Kamoun S."/>
            <person name="Yandell M."/>
            <person name="Tisserat N."/>
            <person name="Buell C.R."/>
        </authorList>
    </citation>
    <scope>NUCLEOTIDE SEQUENCE</scope>
    <source>
        <strain evidence="2">DAOM:BR144</strain>
    </source>
</reference>
<dbReference type="eggNOG" id="ENOG502SHI0">
    <property type="taxonomic scope" value="Eukaryota"/>
</dbReference>
<dbReference type="HOGENOM" id="CLU_027249_0_0_1"/>
<protein>
    <submittedName>
        <fullName evidence="1">Uncharacterized protein</fullName>
    </submittedName>
</protein>
<dbReference type="VEuPathDB" id="FungiDB:PYU1_G011715"/>
<accession>K3X3E2</accession>
<reference evidence="2" key="2">
    <citation type="submission" date="2010-04" db="EMBL/GenBank/DDBJ databases">
        <authorList>
            <person name="Buell R."/>
            <person name="Hamilton J."/>
            <person name="Hostetler J."/>
        </authorList>
    </citation>
    <scope>NUCLEOTIDE SEQUENCE [LARGE SCALE GENOMIC DNA]</scope>
    <source>
        <strain evidence="2">DAOM:BR144</strain>
    </source>
</reference>
<dbReference type="EMBL" id="GL376611">
    <property type="status" value="NOT_ANNOTATED_CDS"/>
    <property type="molecule type" value="Genomic_DNA"/>
</dbReference>
<proteinExistence type="predicted"/>
<dbReference type="EnsemblProtists" id="PYU1_T011741">
    <property type="protein sequence ID" value="PYU1_T011741"/>
    <property type="gene ID" value="PYU1_G011715"/>
</dbReference>
<dbReference type="OMA" id="DEWWREL"/>